<dbReference type="AlphaFoldDB" id="A0A154BVB0"/>
<protein>
    <recommendedName>
        <fullName evidence="3">YbbR-like domain-containing protein YbbR</fullName>
    </recommendedName>
</protein>
<accession>A0A154BVB0</accession>
<dbReference type="STRING" id="1794912.AXX12_17940"/>
<gene>
    <name evidence="1" type="ORF">AXX12_17940</name>
</gene>
<dbReference type="InterPro" id="IPR053154">
    <property type="entry name" value="c-di-AMP_regulator"/>
</dbReference>
<dbReference type="OrthoDB" id="9814149at2"/>
<sequence length="307" mass="32983">MRENGSKNAIAKVIALVLATILWLYVMNEQNPPMETSFTSSLEIRNVAASSVIIDAPDTVKVKVRAPRSLIAGISTKDIKPYIDVKGLAEGRHSLQVRVNLPPSIELVDITPEKTTIKVDAALQRKFAVAVRMTGTPSMGTVVGKTEVEPGQVTVQGPKSAVDAIDKVVAAIDLTGKTKDIVEEVPAVIYGRDGREVEGLSINPAKVTVKAAISQIPNKKTVDVKTVIYGDLPTGIVLHRITGSPEKVELQGDPFVLEKIEFVYTEPINVNGIDKNTKKDVKLQLKEGVTATPSSVSVQLEVGPPVR</sequence>
<proteinExistence type="predicted"/>
<evidence type="ECO:0008006" key="3">
    <source>
        <dbReference type="Google" id="ProtNLM"/>
    </source>
</evidence>
<dbReference type="PANTHER" id="PTHR37804:SF1">
    <property type="entry name" value="CDAA REGULATORY PROTEIN CDAR"/>
    <property type="match status" value="1"/>
</dbReference>
<name>A0A154BVB0_ANASB</name>
<dbReference type="RefSeq" id="WP_066238046.1">
    <property type="nucleotide sequence ID" value="NZ_LSGP01000008.1"/>
</dbReference>
<reference evidence="1 2" key="1">
    <citation type="submission" date="2016-02" db="EMBL/GenBank/DDBJ databases">
        <title>Anaerosporomusa subterraneum gen. nov., sp. nov., a spore-forming obligate anaerobe isolated from saprolite.</title>
        <authorList>
            <person name="Choi J.K."/>
            <person name="Shah M."/>
            <person name="Yee N."/>
        </authorList>
    </citation>
    <scope>NUCLEOTIDE SEQUENCE [LARGE SCALE GENOMIC DNA]</scope>
    <source>
        <strain evidence="1 2">RU4</strain>
    </source>
</reference>
<dbReference type="Pfam" id="PF07949">
    <property type="entry name" value="YbbR"/>
    <property type="match status" value="3"/>
</dbReference>
<dbReference type="EMBL" id="LSGP01000008">
    <property type="protein sequence ID" value="KYZ77750.1"/>
    <property type="molecule type" value="Genomic_DNA"/>
</dbReference>
<dbReference type="Gene3D" id="2.170.120.30">
    <property type="match status" value="1"/>
</dbReference>
<dbReference type="InterPro" id="IPR012505">
    <property type="entry name" value="YbbR"/>
</dbReference>
<dbReference type="CDD" id="cd20206">
    <property type="entry name" value="YbbR"/>
    <property type="match status" value="1"/>
</dbReference>
<dbReference type="Proteomes" id="UP000076268">
    <property type="component" value="Unassembled WGS sequence"/>
</dbReference>
<keyword evidence="2" id="KW-1185">Reference proteome</keyword>
<dbReference type="Gene3D" id="2.170.120.40">
    <property type="entry name" value="YbbR-like domain"/>
    <property type="match status" value="2"/>
</dbReference>
<evidence type="ECO:0000313" key="2">
    <source>
        <dbReference type="Proteomes" id="UP000076268"/>
    </source>
</evidence>
<evidence type="ECO:0000313" key="1">
    <source>
        <dbReference type="EMBL" id="KYZ77750.1"/>
    </source>
</evidence>
<dbReference type="PANTHER" id="PTHR37804">
    <property type="entry name" value="CDAA REGULATORY PROTEIN CDAR"/>
    <property type="match status" value="1"/>
</dbReference>
<organism evidence="1 2">
    <name type="scientific">Anaerosporomusa subterranea</name>
    <dbReference type="NCBI Taxonomy" id="1794912"/>
    <lineage>
        <taxon>Bacteria</taxon>
        <taxon>Bacillati</taxon>
        <taxon>Bacillota</taxon>
        <taxon>Negativicutes</taxon>
        <taxon>Acetonemataceae</taxon>
        <taxon>Anaerosporomusa</taxon>
    </lineage>
</organism>
<comment type="caution">
    <text evidence="1">The sequence shown here is derived from an EMBL/GenBank/DDBJ whole genome shotgun (WGS) entry which is preliminary data.</text>
</comment>